<accession>A0A285HNQ8</accession>
<dbReference type="GO" id="GO:0019748">
    <property type="term" value="P:secondary metabolic process"/>
    <property type="evidence" value="ECO:0007669"/>
    <property type="project" value="InterPro"/>
</dbReference>
<gene>
    <name evidence="1" type="ORF">SAMN06265827_12210</name>
</gene>
<sequence>MEIPEYFKDKIVQYFGSKGEEWLKELPDILDRCREKWSLTDIVVAEDLSFNFVCFAQAARYGEVVLKVAISSAELYTEMKALSLYNGHNICKHYDFDSKLAAMLLERVVPGKNLTSLEDNKEQLMVAADLISNFPIGIDNNELFPTYQDWLGRAFDRARKEKIVGAKLLSLMDIAEEIFDDINQQSASQVLLHGDLHHWNILQDREGDWKAIDPKGVMGVACMESARFIDNHLNVVSAREDIDSLNLCNYLDEMVSVFASKFDKSKIIIANCLFVLCVLSTCWRFEEANPKEDQLKESIDKCEFILKYIKNL</sequence>
<evidence type="ECO:0000313" key="2">
    <source>
        <dbReference type="Proteomes" id="UP000219573"/>
    </source>
</evidence>
<evidence type="ECO:0000313" key="1">
    <source>
        <dbReference type="EMBL" id="SNY37355.1"/>
    </source>
</evidence>
<dbReference type="AlphaFoldDB" id="A0A285HNQ8"/>
<dbReference type="GO" id="GO:0016301">
    <property type="term" value="F:kinase activity"/>
    <property type="evidence" value="ECO:0007669"/>
    <property type="project" value="UniProtKB-KW"/>
</dbReference>
<dbReference type="Pfam" id="PF04655">
    <property type="entry name" value="APH_6_hur"/>
    <property type="match status" value="1"/>
</dbReference>
<dbReference type="Gene3D" id="3.90.1200.10">
    <property type="match status" value="1"/>
</dbReference>
<dbReference type="InterPro" id="IPR011009">
    <property type="entry name" value="Kinase-like_dom_sf"/>
</dbReference>
<dbReference type="InterPro" id="IPR006748">
    <property type="entry name" value="NH2Glyco/OHUrea_AB-resist_kin"/>
</dbReference>
<keyword evidence="1" id="KW-0418">Kinase</keyword>
<keyword evidence="1" id="KW-0808">Transferase</keyword>
<name>A0A285HNQ8_9FIRM</name>
<dbReference type="RefSeq" id="WP_172431943.1">
    <property type="nucleotide sequence ID" value="NZ_OBDZ01000022.1"/>
</dbReference>
<dbReference type="GO" id="GO:0016773">
    <property type="term" value="F:phosphotransferase activity, alcohol group as acceptor"/>
    <property type="evidence" value="ECO:0007669"/>
    <property type="project" value="InterPro"/>
</dbReference>
<protein>
    <submittedName>
        <fullName evidence="1">Streptomycin 6-kinase</fullName>
    </submittedName>
</protein>
<reference evidence="2" key="1">
    <citation type="submission" date="2017-09" db="EMBL/GenBank/DDBJ databases">
        <authorList>
            <person name="Varghese N."/>
            <person name="Submissions S."/>
        </authorList>
    </citation>
    <scope>NUCLEOTIDE SEQUENCE [LARGE SCALE GENOMIC DNA]</scope>
    <source>
        <strain evidence="2">MSL47</strain>
    </source>
</reference>
<organism evidence="1 2">
    <name type="scientific">Orenia metallireducens</name>
    <dbReference type="NCBI Taxonomy" id="1413210"/>
    <lineage>
        <taxon>Bacteria</taxon>
        <taxon>Bacillati</taxon>
        <taxon>Bacillota</taxon>
        <taxon>Clostridia</taxon>
        <taxon>Halanaerobiales</taxon>
        <taxon>Halobacteroidaceae</taxon>
        <taxon>Orenia</taxon>
    </lineage>
</organism>
<keyword evidence="2" id="KW-1185">Reference proteome</keyword>
<proteinExistence type="predicted"/>
<dbReference type="SUPFAM" id="SSF56112">
    <property type="entry name" value="Protein kinase-like (PK-like)"/>
    <property type="match status" value="1"/>
</dbReference>
<dbReference type="EMBL" id="OBDZ01000022">
    <property type="protein sequence ID" value="SNY37355.1"/>
    <property type="molecule type" value="Genomic_DNA"/>
</dbReference>
<dbReference type="Proteomes" id="UP000219573">
    <property type="component" value="Unassembled WGS sequence"/>
</dbReference>